<comment type="caution">
    <text evidence="1">The sequence shown here is derived from an EMBL/GenBank/DDBJ whole genome shotgun (WGS) entry which is preliminary data.</text>
</comment>
<organism evidence="1 2">
    <name type="scientific">Trifolium pratense</name>
    <name type="common">Red clover</name>
    <dbReference type="NCBI Taxonomy" id="57577"/>
    <lineage>
        <taxon>Eukaryota</taxon>
        <taxon>Viridiplantae</taxon>
        <taxon>Streptophyta</taxon>
        <taxon>Embryophyta</taxon>
        <taxon>Tracheophyta</taxon>
        <taxon>Spermatophyta</taxon>
        <taxon>Magnoliopsida</taxon>
        <taxon>eudicotyledons</taxon>
        <taxon>Gunneridae</taxon>
        <taxon>Pentapetalae</taxon>
        <taxon>rosids</taxon>
        <taxon>fabids</taxon>
        <taxon>Fabales</taxon>
        <taxon>Fabaceae</taxon>
        <taxon>Papilionoideae</taxon>
        <taxon>50 kb inversion clade</taxon>
        <taxon>NPAAA clade</taxon>
        <taxon>Hologalegina</taxon>
        <taxon>IRL clade</taxon>
        <taxon>Trifolieae</taxon>
        <taxon>Trifolium</taxon>
    </lineage>
</organism>
<keyword evidence="2" id="KW-1185">Reference proteome</keyword>
<evidence type="ECO:0000313" key="1">
    <source>
        <dbReference type="EMBL" id="CAJ2678372.1"/>
    </source>
</evidence>
<name>A0ACB0MBX1_TRIPR</name>
<proteinExistence type="predicted"/>
<protein>
    <submittedName>
        <fullName evidence="1">Uncharacterized protein</fullName>
    </submittedName>
</protein>
<gene>
    <name evidence="1" type="ORF">MILVUS5_LOCUS40670</name>
</gene>
<evidence type="ECO:0000313" key="2">
    <source>
        <dbReference type="Proteomes" id="UP001177021"/>
    </source>
</evidence>
<reference evidence="1" key="1">
    <citation type="submission" date="2023-10" db="EMBL/GenBank/DDBJ databases">
        <authorList>
            <person name="Rodriguez Cubillos JULIANA M."/>
            <person name="De Vega J."/>
        </authorList>
    </citation>
    <scope>NUCLEOTIDE SEQUENCE</scope>
</reference>
<sequence length="68" mass="8442">MMIWIIYKLSWSLNSRNLQFNIQREFSELKIGSEILQFKTRLWFNLPRCHELQFKPLSCFRFLYIDPI</sequence>
<dbReference type="Proteomes" id="UP001177021">
    <property type="component" value="Unassembled WGS sequence"/>
</dbReference>
<dbReference type="EMBL" id="CASHSV030000823">
    <property type="protein sequence ID" value="CAJ2678372.1"/>
    <property type="molecule type" value="Genomic_DNA"/>
</dbReference>
<accession>A0ACB0MBX1</accession>